<feature type="region of interest" description="Disordered" evidence="2">
    <location>
        <begin position="518"/>
        <end position="571"/>
    </location>
</feature>
<evidence type="ECO:0000256" key="1">
    <source>
        <dbReference type="ARBA" id="ARBA00038464"/>
    </source>
</evidence>
<comment type="similarity">
    <text evidence="1">Belongs to the PA-PLA1 family.</text>
</comment>
<keyword evidence="5" id="KW-1185">Reference proteome</keyword>
<feature type="compositionally biased region" description="Low complexity" evidence="2">
    <location>
        <begin position="1"/>
        <end position="19"/>
    </location>
</feature>
<name>A0ABP0FNF3_CLALP</name>
<evidence type="ECO:0000259" key="3">
    <source>
        <dbReference type="PROSITE" id="PS51043"/>
    </source>
</evidence>
<feature type="compositionally biased region" description="Acidic residues" evidence="2">
    <location>
        <begin position="528"/>
        <end position="539"/>
    </location>
</feature>
<sequence>MEASSSSHISFSGSGLSSDDFNDDGPFCDITDFDDNYQQNSNDNLIFNEPGPEVSEESLREDIEKVEKLRVDEVRWFYCTKKKKKWKPLLGFDSIRVEKEWRRYASRKCQEEDVKRICVRGGMYEIDVIERKCYPVYWSFVELTKSDSVDWIPVHRGSWFFEVNWQPLDEDLAVRVEEQHYERWKGYDIQQIKKLMSNKIMHSVHLDGCHVEWNSVTDVLFYKDATTHRAFRNIITKFGVSKATSSGYRLHRGYKEDAMEEDRQPLIKNLVFVIHGIGAKGDRRKIVRNTEDFRSLCRRLQLKDVEGRSEFIPVEWRSRLKLDEDIIESITPTKGQGVRRFVNNTAMDIMYYASPLYRNEIVCALRDELNRIHKLFMDRNANFNGKISVLCHSLGNVIFHDILNNWNGAMYEDDPFSPRPRFYVNDFVRAPRLNFSIDTMFSIGSPLGVFLCLRGYRPENGSGAHNDIIPVSSCRRIFNVFHPADPVAYRLEPLILPHYSKILPEQIKTYASIIREKNEQTSPKTMENDESQTEVDDTSSDLREYQDERSYSSAPEGSPSQSPSLPRQPSYLRSMAGGAVRIGRGVWSRVRGGSMNQVLPQDEDQPEVDTATAPLVERMEDEVDVAQLEDRIDYELPEGFTERKLGYASLTSHTSYWNNQDLAMFVMTKLYS</sequence>
<evidence type="ECO:0000313" key="5">
    <source>
        <dbReference type="Proteomes" id="UP001642483"/>
    </source>
</evidence>
<feature type="domain" description="DDHD" evidence="3">
    <location>
        <begin position="433"/>
        <end position="672"/>
    </location>
</feature>
<organism evidence="4 5">
    <name type="scientific">Clavelina lepadiformis</name>
    <name type="common">Light-bulb sea squirt</name>
    <name type="synonym">Ascidia lepadiformis</name>
    <dbReference type="NCBI Taxonomy" id="159417"/>
    <lineage>
        <taxon>Eukaryota</taxon>
        <taxon>Metazoa</taxon>
        <taxon>Chordata</taxon>
        <taxon>Tunicata</taxon>
        <taxon>Ascidiacea</taxon>
        <taxon>Aplousobranchia</taxon>
        <taxon>Clavelinidae</taxon>
        <taxon>Clavelina</taxon>
    </lineage>
</organism>
<dbReference type="InterPro" id="IPR058055">
    <property type="entry name" value="PA-PLA1"/>
</dbReference>
<dbReference type="PROSITE" id="PS51043">
    <property type="entry name" value="DDHD"/>
    <property type="match status" value="1"/>
</dbReference>
<dbReference type="PANTHER" id="PTHR23509:SF48">
    <property type="entry name" value="INTRACELLULAR PHOSPHOLIPASE A1"/>
    <property type="match status" value="1"/>
</dbReference>
<accession>A0ABP0FNF3</accession>
<reference evidence="4 5" key="1">
    <citation type="submission" date="2024-02" db="EMBL/GenBank/DDBJ databases">
        <authorList>
            <person name="Daric V."/>
            <person name="Darras S."/>
        </authorList>
    </citation>
    <scope>NUCLEOTIDE SEQUENCE [LARGE SCALE GENOMIC DNA]</scope>
</reference>
<gene>
    <name evidence="4" type="ORF">CVLEPA_LOCUS11402</name>
</gene>
<dbReference type="Pfam" id="PF02862">
    <property type="entry name" value="DDHD"/>
    <property type="match status" value="1"/>
</dbReference>
<dbReference type="SMART" id="SM01127">
    <property type="entry name" value="DDHD"/>
    <property type="match status" value="1"/>
</dbReference>
<dbReference type="PANTHER" id="PTHR23509">
    <property type="entry name" value="PA-PL1 PHOSPHOLIPASE FAMILY"/>
    <property type="match status" value="1"/>
</dbReference>
<dbReference type="EMBL" id="CAWYQH010000079">
    <property type="protein sequence ID" value="CAK8681170.1"/>
    <property type="molecule type" value="Genomic_DNA"/>
</dbReference>
<protein>
    <recommendedName>
        <fullName evidence="3">DDHD domain-containing protein</fullName>
    </recommendedName>
</protein>
<proteinExistence type="inferred from homology"/>
<feature type="compositionally biased region" description="Low complexity" evidence="2">
    <location>
        <begin position="558"/>
        <end position="571"/>
    </location>
</feature>
<dbReference type="InterPro" id="IPR004177">
    <property type="entry name" value="DDHD_dom"/>
</dbReference>
<feature type="region of interest" description="Disordered" evidence="2">
    <location>
        <begin position="1"/>
        <end position="23"/>
    </location>
</feature>
<dbReference type="Proteomes" id="UP001642483">
    <property type="component" value="Unassembled WGS sequence"/>
</dbReference>
<feature type="compositionally biased region" description="Basic and acidic residues" evidence="2">
    <location>
        <begin position="540"/>
        <end position="550"/>
    </location>
</feature>
<comment type="caution">
    <text evidence="4">The sequence shown here is derived from an EMBL/GenBank/DDBJ whole genome shotgun (WGS) entry which is preliminary data.</text>
</comment>
<evidence type="ECO:0000256" key="2">
    <source>
        <dbReference type="SAM" id="MobiDB-lite"/>
    </source>
</evidence>
<evidence type="ECO:0000313" key="4">
    <source>
        <dbReference type="EMBL" id="CAK8681170.1"/>
    </source>
</evidence>